<organism evidence="2 3">
    <name type="scientific">Phenylobacterium soli</name>
    <dbReference type="NCBI Taxonomy" id="2170551"/>
    <lineage>
        <taxon>Bacteria</taxon>
        <taxon>Pseudomonadati</taxon>
        <taxon>Pseudomonadota</taxon>
        <taxon>Alphaproteobacteria</taxon>
        <taxon>Caulobacterales</taxon>
        <taxon>Caulobacteraceae</taxon>
        <taxon>Phenylobacterium</taxon>
    </lineage>
</organism>
<keyword evidence="1" id="KW-0732">Signal</keyword>
<reference evidence="3" key="1">
    <citation type="submission" date="2018-05" db="EMBL/GenBank/DDBJ databases">
        <authorList>
            <person name="Li X."/>
        </authorList>
    </citation>
    <scope>NUCLEOTIDE SEQUENCE [LARGE SCALE GENOMIC DNA]</scope>
    <source>
        <strain evidence="3">LX32</strain>
    </source>
</reference>
<accession>A0A328AJF8</accession>
<keyword evidence="3" id="KW-1185">Reference proteome</keyword>
<evidence type="ECO:0000313" key="3">
    <source>
        <dbReference type="Proteomes" id="UP000249254"/>
    </source>
</evidence>
<dbReference type="RefSeq" id="WP_111528316.1">
    <property type="nucleotide sequence ID" value="NZ_JBHRSG010000004.1"/>
</dbReference>
<evidence type="ECO:0000313" key="2">
    <source>
        <dbReference type="EMBL" id="RAK54565.1"/>
    </source>
</evidence>
<feature type="signal peptide" evidence="1">
    <location>
        <begin position="1"/>
        <end position="21"/>
    </location>
</feature>
<proteinExistence type="predicted"/>
<dbReference type="Proteomes" id="UP000249254">
    <property type="component" value="Unassembled WGS sequence"/>
</dbReference>
<comment type="caution">
    <text evidence="2">The sequence shown here is derived from an EMBL/GenBank/DDBJ whole genome shotgun (WGS) entry which is preliminary data.</text>
</comment>
<dbReference type="AlphaFoldDB" id="A0A328AJF8"/>
<sequence length="154" mass="16525">MKRFAIAAIAAAVLAPAVAWAGPYSDDFGKCLVASASPKDQTTLVQWLFAAASANPDLKALSTVTEAQRDAYNKSVVELFERLILKDCRTQTIAAMKYEGPAAFDYGFQLLGQVAGRNMLSEPHALAQMNKLGAMFDKSQLEAILREAGVPTGK</sequence>
<feature type="chain" id="PRO_5016363634" evidence="1">
    <location>
        <begin position="22"/>
        <end position="154"/>
    </location>
</feature>
<name>A0A328AJF8_9CAUL</name>
<dbReference type="OrthoDB" id="7173873at2"/>
<dbReference type="EMBL" id="QFYQ01000001">
    <property type="protein sequence ID" value="RAK54565.1"/>
    <property type="molecule type" value="Genomic_DNA"/>
</dbReference>
<protein>
    <submittedName>
        <fullName evidence="2">Uncharacterized protein</fullName>
    </submittedName>
</protein>
<gene>
    <name evidence="2" type="ORF">DJ017_08530</name>
</gene>
<evidence type="ECO:0000256" key="1">
    <source>
        <dbReference type="SAM" id="SignalP"/>
    </source>
</evidence>